<dbReference type="InterPro" id="IPR056798">
    <property type="entry name" value="ADH_Fe_C"/>
</dbReference>
<evidence type="ECO:0000256" key="6">
    <source>
        <dbReference type="ARBA" id="ARBA00023002"/>
    </source>
</evidence>
<gene>
    <name evidence="11" type="ORF">H2201_002501</name>
</gene>
<evidence type="ECO:0000256" key="3">
    <source>
        <dbReference type="ARBA" id="ARBA00010005"/>
    </source>
</evidence>
<dbReference type="Pfam" id="PF00465">
    <property type="entry name" value="Fe-ADH"/>
    <property type="match status" value="1"/>
</dbReference>
<evidence type="ECO:0000313" key="12">
    <source>
        <dbReference type="Proteomes" id="UP001172684"/>
    </source>
</evidence>
<proteinExistence type="inferred from homology"/>
<organism evidence="11 12">
    <name type="scientific">Coniosporium apollinis</name>
    <dbReference type="NCBI Taxonomy" id="61459"/>
    <lineage>
        <taxon>Eukaryota</taxon>
        <taxon>Fungi</taxon>
        <taxon>Dikarya</taxon>
        <taxon>Ascomycota</taxon>
        <taxon>Pezizomycotina</taxon>
        <taxon>Dothideomycetes</taxon>
        <taxon>Dothideomycetes incertae sedis</taxon>
        <taxon>Coniosporium</taxon>
    </lineage>
</organism>
<evidence type="ECO:0000259" key="9">
    <source>
        <dbReference type="Pfam" id="PF00465"/>
    </source>
</evidence>
<evidence type="ECO:0000256" key="7">
    <source>
        <dbReference type="ARBA" id="ARBA00023128"/>
    </source>
</evidence>
<evidence type="ECO:0000256" key="1">
    <source>
        <dbReference type="ARBA" id="ARBA00000813"/>
    </source>
</evidence>
<dbReference type="InterPro" id="IPR039697">
    <property type="entry name" value="Alcohol_dehydrogenase_Fe"/>
</dbReference>
<evidence type="ECO:0000256" key="8">
    <source>
        <dbReference type="ARBA" id="ARBA00049496"/>
    </source>
</evidence>
<evidence type="ECO:0000259" key="10">
    <source>
        <dbReference type="Pfam" id="PF25137"/>
    </source>
</evidence>
<evidence type="ECO:0000256" key="2">
    <source>
        <dbReference type="ARBA" id="ARBA00004173"/>
    </source>
</evidence>
<comment type="catalytic activity">
    <reaction evidence="8">
        <text>4-hydroxybutanoate + 2-oxoglutarate = (R)-2-hydroxyglutarate + succinate semialdehyde</text>
        <dbReference type="Rhea" id="RHEA:24734"/>
        <dbReference type="ChEBI" id="CHEBI:15801"/>
        <dbReference type="ChEBI" id="CHEBI:16724"/>
        <dbReference type="ChEBI" id="CHEBI:16810"/>
        <dbReference type="ChEBI" id="CHEBI:57706"/>
        <dbReference type="EC" id="1.1.99.24"/>
    </reaction>
</comment>
<reference evidence="11" key="1">
    <citation type="submission" date="2022-10" db="EMBL/GenBank/DDBJ databases">
        <title>Culturing micro-colonial fungi from biological soil crusts in the Mojave desert and describing Neophaeococcomyces mojavensis, and introducing the new genera and species Taxawa tesnikishii.</title>
        <authorList>
            <person name="Kurbessoian T."/>
            <person name="Stajich J.E."/>
        </authorList>
    </citation>
    <scope>NUCLEOTIDE SEQUENCE</scope>
    <source>
        <strain evidence="11">TK_1</strain>
    </source>
</reference>
<dbReference type="InterPro" id="IPR042157">
    <property type="entry name" value="HOT"/>
</dbReference>
<dbReference type="SUPFAM" id="SSF56796">
    <property type="entry name" value="Dehydroquinate synthase-like"/>
    <property type="match status" value="1"/>
</dbReference>
<dbReference type="EC" id="1.1.99.24" evidence="4"/>
<comment type="similarity">
    <text evidence="3">Belongs to the iron-containing alcohol dehydrogenase family. Hydroxyacid-oxoacid transhydrogenase subfamily.</text>
</comment>
<protein>
    <recommendedName>
        <fullName evidence="4">hydroxyacid-oxoacid transhydrogenase</fullName>
        <ecNumber evidence="4">1.1.99.24</ecNumber>
    </recommendedName>
</protein>
<dbReference type="InterPro" id="IPR001670">
    <property type="entry name" value="ADH_Fe/GldA"/>
</dbReference>
<feature type="domain" description="Fe-containing alcohol dehydrogenase-like C-terminal" evidence="10">
    <location>
        <begin position="226"/>
        <end position="401"/>
    </location>
</feature>
<dbReference type="Gene3D" id="3.40.50.1970">
    <property type="match status" value="1"/>
</dbReference>
<comment type="caution">
    <text evidence="11">The sequence shown here is derived from an EMBL/GenBank/DDBJ whole genome shotgun (WGS) entry which is preliminary data.</text>
</comment>
<dbReference type="CDD" id="cd08190">
    <property type="entry name" value="HOT"/>
    <property type="match status" value="1"/>
</dbReference>
<comment type="subcellular location">
    <subcellularLocation>
        <location evidence="2">Mitochondrion</location>
    </subcellularLocation>
</comment>
<dbReference type="EMBL" id="JAPDRL010000013">
    <property type="protein sequence ID" value="KAJ9667300.1"/>
    <property type="molecule type" value="Genomic_DNA"/>
</dbReference>
<dbReference type="PANTHER" id="PTHR11496">
    <property type="entry name" value="ALCOHOL DEHYDROGENASE"/>
    <property type="match status" value="1"/>
</dbReference>
<keyword evidence="7" id="KW-0496">Mitochondrion</keyword>
<evidence type="ECO:0000256" key="5">
    <source>
        <dbReference type="ARBA" id="ARBA00022946"/>
    </source>
</evidence>
<evidence type="ECO:0000256" key="4">
    <source>
        <dbReference type="ARBA" id="ARBA00013182"/>
    </source>
</evidence>
<name>A0ABQ9P142_9PEZI</name>
<keyword evidence="5" id="KW-0809">Transit peptide</keyword>
<dbReference type="Gene3D" id="1.20.1090.10">
    <property type="entry name" value="Dehydroquinate synthase-like - alpha domain"/>
    <property type="match status" value="1"/>
</dbReference>
<keyword evidence="12" id="KW-1185">Reference proteome</keyword>
<dbReference type="Pfam" id="PF25137">
    <property type="entry name" value="ADH_Fe_C"/>
    <property type="match status" value="1"/>
</dbReference>
<dbReference type="PANTHER" id="PTHR11496:SF83">
    <property type="entry name" value="HYDROXYACID-OXOACID TRANSHYDROGENASE, MITOCHONDRIAL"/>
    <property type="match status" value="1"/>
</dbReference>
<feature type="domain" description="Alcohol dehydrogenase iron-type/glycerol dehydrogenase GldA" evidence="9">
    <location>
        <begin position="4"/>
        <end position="177"/>
    </location>
</feature>
<comment type="catalytic activity">
    <reaction evidence="1">
        <text>(S)-3-hydroxybutanoate + 2-oxoglutarate = (R)-2-hydroxyglutarate + acetoacetate</text>
        <dbReference type="Rhea" id="RHEA:23048"/>
        <dbReference type="ChEBI" id="CHEBI:11047"/>
        <dbReference type="ChEBI" id="CHEBI:13705"/>
        <dbReference type="ChEBI" id="CHEBI:15801"/>
        <dbReference type="ChEBI" id="CHEBI:16810"/>
        <dbReference type="EC" id="1.1.99.24"/>
    </reaction>
</comment>
<evidence type="ECO:0000313" key="11">
    <source>
        <dbReference type="EMBL" id="KAJ9667300.1"/>
    </source>
</evidence>
<keyword evidence="6" id="KW-0560">Oxidoreductase</keyword>
<dbReference type="Proteomes" id="UP001172684">
    <property type="component" value="Unassembled WGS sequence"/>
</dbReference>
<accession>A0ABQ9P142</accession>
<sequence>MAASSIRFGPGCTKEVGMDFKNMGSKRVMVVTDKTVRKLNAMKQVVEGLEKEGVQYQIYDGVRVEPKDSSIKEAIDFAKPYQPDAFLAVGGGSVIDTAKLMNLYTSFPDAEFLDFVNAPLGAGKPIPGKLFPLVAVPTTAGTGSETTGTAIFDLVSKRAKTGIAHRNLKPTLGICDPLNTRTMPPAVHASSGLDVLCHSLESWTAIPYYERVPRPANPIKRPAYQGANPISDIFSLQALRSTVKYLPRAVRDPDDTEAQSQMLLAATLAGVGFGNAGVHLCHGMSYPISGQNPGYKHPGYEVETPIIPHGVSVAVTAPAVFKFTGPSNPERHLAAAECFGVDVSGVKKESAGEVLSEALAEFLVKLGDQPRGLKELGFKKEHVEDLVEGTLPQARVLMLAPNLDIQNVEAEREQLTGLFEEAMEY</sequence>